<accession>M2Q7T0</accession>
<dbReference type="Gene3D" id="2.60.120.200">
    <property type="match status" value="1"/>
</dbReference>
<gene>
    <name evidence="3" type="ORF">CERSUDRAFT_57728</name>
</gene>
<keyword evidence="4" id="KW-1185">Reference proteome</keyword>
<dbReference type="Proteomes" id="UP000016930">
    <property type="component" value="Unassembled WGS sequence"/>
</dbReference>
<feature type="region of interest" description="Disordered" evidence="1">
    <location>
        <begin position="57"/>
        <end position="96"/>
    </location>
</feature>
<evidence type="ECO:0000313" key="3">
    <source>
        <dbReference type="EMBL" id="EMD32878.1"/>
    </source>
</evidence>
<evidence type="ECO:0000256" key="1">
    <source>
        <dbReference type="SAM" id="MobiDB-lite"/>
    </source>
</evidence>
<dbReference type="GO" id="GO:0016829">
    <property type="term" value="F:lyase activity"/>
    <property type="evidence" value="ECO:0007669"/>
    <property type="project" value="UniProtKB-KW"/>
</dbReference>
<name>M2Q7T0_CERS8</name>
<proteinExistence type="predicted"/>
<sequence>MPAPNASLTLSPLLPISLARISTGFTTASSLTHARIAHVALDDSALGVHKVWKGARLTHSPAPSPPSQSASGRADSVWQATYPKGSLNPGNKTAPPGGASFYLSGPPAFKKALQGAAARPEEVQEVVMAYEVMFEDGWDWVLGGKLPGMYGGSGDSAYGCSGGRQDDRCRCFNFRLMWRQQGDLEVYAYTPPLPANLEVLLAVPPKSIEHSDYGVSVGRGAARFKAGKWHVVSERVKIGRVGRAEGELIELYIDGKSVLCAKKLVLRTPEGHDGRVQGMHFSTFFGGNAPEWAPQKDQRAWFASITGAVLRPESSDEPDDDGVPARAEL</sequence>
<dbReference type="HOGENOM" id="CLU_049744_0_1_1"/>
<dbReference type="STRING" id="914234.M2Q7T0"/>
<dbReference type="AlphaFoldDB" id="M2Q7T0"/>
<dbReference type="EMBL" id="KB445808">
    <property type="protein sequence ID" value="EMD32878.1"/>
    <property type="molecule type" value="Genomic_DNA"/>
</dbReference>
<dbReference type="PANTHER" id="PTHR40124:SF1">
    <property type="entry name" value="DISAGGREGATASE RELATED REPEAT PROTEIN"/>
    <property type="match status" value="1"/>
</dbReference>
<evidence type="ECO:0000259" key="2">
    <source>
        <dbReference type="Pfam" id="PF21294"/>
    </source>
</evidence>
<evidence type="ECO:0000313" key="4">
    <source>
        <dbReference type="Proteomes" id="UP000016930"/>
    </source>
</evidence>
<feature type="domain" description="Polysaccharide lyase 14" evidence="2">
    <location>
        <begin position="74"/>
        <end position="304"/>
    </location>
</feature>
<reference evidence="3 4" key="1">
    <citation type="journal article" date="2012" name="Proc. Natl. Acad. Sci. U.S.A.">
        <title>Comparative genomics of Ceriporiopsis subvermispora and Phanerochaete chrysosporium provide insight into selective ligninolysis.</title>
        <authorList>
            <person name="Fernandez-Fueyo E."/>
            <person name="Ruiz-Duenas F.J."/>
            <person name="Ferreira P."/>
            <person name="Floudas D."/>
            <person name="Hibbett D.S."/>
            <person name="Canessa P."/>
            <person name="Larrondo L.F."/>
            <person name="James T.Y."/>
            <person name="Seelenfreund D."/>
            <person name="Lobos S."/>
            <person name="Polanco R."/>
            <person name="Tello M."/>
            <person name="Honda Y."/>
            <person name="Watanabe T."/>
            <person name="Watanabe T."/>
            <person name="Ryu J.S."/>
            <person name="Kubicek C.P."/>
            <person name="Schmoll M."/>
            <person name="Gaskell J."/>
            <person name="Hammel K.E."/>
            <person name="St John F.J."/>
            <person name="Vanden Wymelenberg A."/>
            <person name="Sabat G."/>
            <person name="Splinter BonDurant S."/>
            <person name="Syed K."/>
            <person name="Yadav J.S."/>
            <person name="Doddapaneni H."/>
            <person name="Subramanian V."/>
            <person name="Lavin J.L."/>
            <person name="Oguiza J.A."/>
            <person name="Perez G."/>
            <person name="Pisabarro A.G."/>
            <person name="Ramirez L."/>
            <person name="Santoyo F."/>
            <person name="Master E."/>
            <person name="Coutinho P.M."/>
            <person name="Henrissat B."/>
            <person name="Lombard V."/>
            <person name="Magnuson J.K."/>
            <person name="Kuees U."/>
            <person name="Hori C."/>
            <person name="Igarashi K."/>
            <person name="Samejima M."/>
            <person name="Held B.W."/>
            <person name="Barry K.W."/>
            <person name="LaButti K.M."/>
            <person name="Lapidus A."/>
            <person name="Lindquist E.A."/>
            <person name="Lucas S.M."/>
            <person name="Riley R."/>
            <person name="Salamov A.A."/>
            <person name="Hoffmeister D."/>
            <person name="Schwenk D."/>
            <person name="Hadar Y."/>
            <person name="Yarden O."/>
            <person name="de Vries R.P."/>
            <person name="Wiebenga A."/>
            <person name="Stenlid J."/>
            <person name="Eastwood D."/>
            <person name="Grigoriev I.V."/>
            <person name="Berka R.M."/>
            <person name="Blanchette R.A."/>
            <person name="Kersten P."/>
            <person name="Martinez A.T."/>
            <person name="Vicuna R."/>
            <person name="Cullen D."/>
        </authorList>
    </citation>
    <scope>NUCLEOTIDE SEQUENCE [LARGE SCALE GENOMIC DNA]</scope>
    <source>
        <strain evidence="3 4">B</strain>
    </source>
</reference>
<dbReference type="PANTHER" id="PTHR40124">
    <property type="match status" value="1"/>
</dbReference>
<dbReference type="Pfam" id="PF21294">
    <property type="entry name" value="Polysacc_lyase_14"/>
    <property type="match status" value="1"/>
</dbReference>
<protein>
    <submittedName>
        <fullName evidence="3">Polysaccharide lyase family 14 protein</fullName>
    </submittedName>
</protein>
<organism evidence="3 4">
    <name type="scientific">Ceriporiopsis subvermispora (strain B)</name>
    <name type="common">White-rot fungus</name>
    <name type="synonym">Gelatoporia subvermispora</name>
    <dbReference type="NCBI Taxonomy" id="914234"/>
    <lineage>
        <taxon>Eukaryota</taxon>
        <taxon>Fungi</taxon>
        <taxon>Dikarya</taxon>
        <taxon>Basidiomycota</taxon>
        <taxon>Agaricomycotina</taxon>
        <taxon>Agaricomycetes</taxon>
        <taxon>Polyporales</taxon>
        <taxon>Gelatoporiaceae</taxon>
        <taxon>Gelatoporia</taxon>
    </lineage>
</organism>
<keyword evidence="3" id="KW-0456">Lyase</keyword>
<dbReference type="InterPro" id="IPR048958">
    <property type="entry name" value="Polysacc_lyase_14"/>
</dbReference>
<dbReference type="OrthoDB" id="3337916at2759"/>